<keyword evidence="1" id="KW-0378">Hydrolase</keyword>
<gene>
    <name evidence="1" type="ORF">Sangu_1306800</name>
</gene>
<keyword evidence="1" id="KW-0547">Nucleotide-binding</keyword>
<dbReference type="PANTHER" id="PTHR23274:SF51">
    <property type="entry name" value="OS03G0423850 PROTEIN"/>
    <property type="match status" value="1"/>
</dbReference>
<organism evidence="1">
    <name type="scientific">Sesamum angustifolium</name>
    <dbReference type="NCBI Taxonomy" id="2727405"/>
    <lineage>
        <taxon>Eukaryota</taxon>
        <taxon>Viridiplantae</taxon>
        <taxon>Streptophyta</taxon>
        <taxon>Embryophyta</taxon>
        <taxon>Tracheophyta</taxon>
        <taxon>Spermatophyta</taxon>
        <taxon>Magnoliopsida</taxon>
        <taxon>eudicotyledons</taxon>
        <taxon>Gunneridae</taxon>
        <taxon>Pentapetalae</taxon>
        <taxon>asterids</taxon>
        <taxon>lamiids</taxon>
        <taxon>Lamiales</taxon>
        <taxon>Pedaliaceae</taxon>
        <taxon>Sesamum</taxon>
    </lineage>
</organism>
<dbReference type="PANTHER" id="PTHR23274">
    <property type="entry name" value="DNA HELICASE-RELATED"/>
    <property type="match status" value="1"/>
</dbReference>
<evidence type="ECO:0000313" key="1">
    <source>
        <dbReference type="EMBL" id="KAL0344194.1"/>
    </source>
</evidence>
<dbReference type="InterPro" id="IPR027417">
    <property type="entry name" value="P-loop_NTPase"/>
</dbReference>
<dbReference type="Gene3D" id="3.40.50.300">
    <property type="entry name" value="P-loop containing nucleotide triphosphate hydrolases"/>
    <property type="match status" value="1"/>
</dbReference>
<dbReference type="FunFam" id="3.40.50.300:FF:002884">
    <property type="entry name" value="ATP-dependent DNA helicase"/>
    <property type="match status" value="1"/>
</dbReference>
<sequence length="149" mass="17030">MSYNATKKYQSNRRSLQWDRLICRGLGEKVIHAEIATGHFKGKQTFIPKIPLESPDKRQCPIPFTRTQFPVKPCFAMTINKAQGQTLDFVGVYLREPVFSHGQLYVALSRAKTGNSVKVLIQPPTIEDKVVTFTRNVVYKEILYLANQE</sequence>
<keyword evidence="1" id="KW-0347">Helicase</keyword>
<dbReference type="AlphaFoldDB" id="A0AAW2NKL0"/>
<dbReference type="GO" id="GO:0004386">
    <property type="term" value="F:helicase activity"/>
    <property type="evidence" value="ECO:0007669"/>
    <property type="project" value="UniProtKB-KW"/>
</dbReference>
<dbReference type="SUPFAM" id="SSF52540">
    <property type="entry name" value="P-loop containing nucleoside triphosphate hydrolases"/>
    <property type="match status" value="1"/>
</dbReference>
<dbReference type="GO" id="GO:0006260">
    <property type="term" value="P:DNA replication"/>
    <property type="evidence" value="ECO:0007669"/>
    <property type="project" value="TreeGrafter"/>
</dbReference>
<dbReference type="CDD" id="cd18809">
    <property type="entry name" value="SF1_C_RecD"/>
    <property type="match status" value="1"/>
</dbReference>
<protein>
    <submittedName>
        <fullName evidence="1">ATP-dependent DNA helicase RRM3</fullName>
    </submittedName>
</protein>
<dbReference type="EMBL" id="JACGWK010000007">
    <property type="protein sequence ID" value="KAL0344194.1"/>
    <property type="molecule type" value="Genomic_DNA"/>
</dbReference>
<comment type="caution">
    <text evidence="1">The sequence shown here is derived from an EMBL/GenBank/DDBJ whole genome shotgun (WGS) entry which is preliminary data.</text>
</comment>
<dbReference type="GO" id="GO:0005657">
    <property type="term" value="C:replication fork"/>
    <property type="evidence" value="ECO:0007669"/>
    <property type="project" value="TreeGrafter"/>
</dbReference>
<reference evidence="1" key="2">
    <citation type="journal article" date="2024" name="Plant">
        <title>Genomic evolution and insights into agronomic trait innovations of Sesamum species.</title>
        <authorList>
            <person name="Miao H."/>
            <person name="Wang L."/>
            <person name="Qu L."/>
            <person name="Liu H."/>
            <person name="Sun Y."/>
            <person name="Le M."/>
            <person name="Wang Q."/>
            <person name="Wei S."/>
            <person name="Zheng Y."/>
            <person name="Lin W."/>
            <person name="Duan Y."/>
            <person name="Cao H."/>
            <person name="Xiong S."/>
            <person name="Wang X."/>
            <person name="Wei L."/>
            <person name="Li C."/>
            <person name="Ma Q."/>
            <person name="Ju M."/>
            <person name="Zhao R."/>
            <person name="Li G."/>
            <person name="Mu C."/>
            <person name="Tian Q."/>
            <person name="Mei H."/>
            <person name="Zhang T."/>
            <person name="Gao T."/>
            <person name="Zhang H."/>
        </authorList>
    </citation>
    <scope>NUCLEOTIDE SEQUENCE</scope>
    <source>
        <strain evidence="1">G01</strain>
    </source>
</reference>
<reference evidence="1" key="1">
    <citation type="submission" date="2020-06" db="EMBL/GenBank/DDBJ databases">
        <authorList>
            <person name="Li T."/>
            <person name="Hu X."/>
            <person name="Zhang T."/>
            <person name="Song X."/>
            <person name="Zhang H."/>
            <person name="Dai N."/>
            <person name="Sheng W."/>
            <person name="Hou X."/>
            <person name="Wei L."/>
        </authorList>
    </citation>
    <scope>NUCLEOTIDE SEQUENCE</scope>
    <source>
        <strain evidence="1">G01</strain>
        <tissue evidence="1">Leaf</tissue>
    </source>
</reference>
<name>A0AAW2NKL0_9LAMI</name>
<keyword evidence="1" id="KW-0067">ATP-binding</keyword>
<accession>A0AAW2NKL0</accession>
<proteinExistence type="predicted"/>